<gene>
    <name evidence="2" type="ORF">OKA05_25240</name>
</gene>
<dbReference type="EMBL" id="JAPDDT010000018">
    <property type="protein sequence ID" value="MCW1925889.1"/>
    <property type="molecule type" value="Genomic_DNA"/>
</dbReference>
<dbReference type="InterPro" id="IPR016866">
    <property type="entry name" value="UCP028069"/>
</dbReference>
<keyword evidence="1" id="KW-0175">Coiled coil</keyword>
<accession>A0ABT3GQT9</accession>
<sequence length="262" mass="29687">MRLSRLIPGVIFATFPLMAQETKAPARGADELRGSVREWIETMQKIQAEEDAWEKDSEVLRSYKEGLEKEIEDLKEQIERAKTRKEGGDKQSLDKLTERDRFAAAQEELAKQVRVLEQELAVKLPLFPAPLRQEAKVAVAVESLQKSLQLPPDKQGEDVSKRLFNAIELLAEVEKFQQQVHLHSELRTDPQGREFKMQVVYFGLAMAYGVNEDGSFAVVGRPEKDGWKFTDRPDLAPQIQQLVTSAGSEKDATFTQLPLVQP</sequence>
<protein>
    <submittedName>
        <fullName evidence="2">DUF3450 domain-containing protein</fullName>
    </submittedName>
</protein>
<organism evidence="2 3">
    <name type="scientific">Luteolibacter arcticus</name>
    <dbReference type="NCBI Taxonomy" id="1581411"/>
    <lineage>
        <taxon>Bacteria</taxon>
        <taxon>Pseudomonadati</taxon>
        <taxon>Verrucomicrobiota</taxon>
        <taxon>Verrucomicrobiia</taxon>
        <taxon>Verrucomicrobiales</taxon>
        <taxon>Verrucomicrobiaceae</taxon>
        <taxon>Luteolibacter</taxon>
    </lineage>
</organism>
<dbReference type="Proteomes" id="UP001320876">
    <property type="component" value="Unassembled WGS sequence"/>
</dbReference>
<evidence type="ECO:0000256" key="1">
    <source>
        <dbReference type="SAM" id="Coils"/>
    </source>
</evidence>
<evidence type="ECO:0000313" key="2">
    <source>
        <dbReference type="EMBL" id="MCW1925889.1"/>
    </source>
</evidence>
<dbReference type="Pfam" id="PF11932">
    <property type="entry name" value="DUF3450"/>
    <property type="match status" value="1"/>
</dbReference>
<name>A0ABT3GQT9_9BACT</name>
<proteinExistence type="predicted"/>
<feature type="coiled-coil region" evidence="1">
    <location>
        <begin position="29"/>
        <end position="119"/>
    </location>
</feature>
<evidence type="ECO:0000313" key="3">
    <source>
        <dbReference type="Proteomes" id="UP001320876"/>
    </source>
</evidence>
<dbReference type="RefSeq" id="WP_264489997.1">
    <property type="nucleotide sequence ID" value="NZ_JAPDDT010000018.1"/>
</dbReference>
<keyword evidence="3" id="KW-1185">Reference proteome</keyword>
<reference evidence="2 3" key="1">
    <citation type="submission" date="2022-10" db="EMBL/GenBank/DDBJ databases">
        <title>Luteolibacter arcticus strain CCTCC AB 2014275, whole genome shotgun sequencing project.</title>
        <authorList>
            <person name="Zhao G."/>
            <person name="Shen L."/>
        </authorList>
    </citation>
    <scope>NUCLEOTIDE SEQUENCE [LARGE SCALE GENOMIC DNA]</scope>
    <source>
        <strain evidence="2 3">CCTCC AB 2014275</strain>
    </source>
</reference>
<comment type="caution">
    <text evidence="2">The sequence shown here is derived from an EMBL/GenBank/DDBJ whole genome shotgun (WGS) entry which is preliminary data.</text>
</comment>